<evidence type="ECO:0000256" key="2">
    <source>
        <dbReference type="ARBA" id="ARBA00035112"/>
    </source>
</evidence>
<reference evidence="5" key="1">
    <citation type="submission" date="2020-05" db="EMBL/GenBank/DDBJ databases">
        <title>Mycena genomes resolve the evolution of fungal bioluminescence.</title>
        <authorList>
            <person name="Tsai I.J."/>
        </authorList>
    </citation>
    <scope>NUCLEOTIDE SEQUENCE</scope>
    <source>
        <strain evidence="5">CCC161011</strain>
    </source>
</reference>
<evidence type="ECO:0000256" key="1">
    <source>
        <dbReference type="ARBA" id="ARBA00004685"/>
    </source>
</evidence>
<keyword evidence="4" id="KW-0472">Membrane</keyword>
<keyword evidence="6" id="KW-1185">Reference proteome</keyword>
<comment type="caution">
    <text evidence="5">The sequence shown here is derived from an EMBL/GenBank/DDBJ whole genome shotgun (WGS) entry which is preliminary data.</text>
</comment>
<evidence type="ECO:0000256" key="3">
    <source>
        <dbReference type="SAM" id="MobiDB-lite"/>
    </source>
</evidence>
<gene>
    <name evidence="5" type="ORF">MVEN_01648000</name>
</gene>
<accession>A0A8H7CQT7</accession>
<comment type="pathway">
    <text evidence="1">Mycotoxin biosynthesis.</text>
</comment>
<dbReference type="AlphaFoldDB" id="A0A8H7CQT7"/>
<keyword evidence="4" id="KW-0812">Transmembrane</keyword>
<evidence type="ECO:0008006" key="7">
    <source>
        <dbReference type="Google" id="ProtNLM"/>
    </source>
</evidence>
<evidence type="ECO:0000313" key="6">
    <source>
        <dbReference type="Proteomes" id="UP000620124"/>
    </source>
</evidence>
<dbReference type="Pfam" id="PF11807">
    <property type="entry name" value="UstYa"/>
    <property type="match status" value="1"/>
</dbReference>
<keyword evidence="4" id="KW-1133">Transmembrane helix</keyword>
<proteinExistence type="inferred from homology"/>
<dbReference type="PANTHER" id="PTHR33365:SF4">
    <property type="entry name" value="CYCLOCHLOROTINE BIOSYNTHESIS PROTEIN O"/>
    <property type="match status" value="1"/>
</dbReference>
<organism evidence="5 6">
    <name type="scientific">Mycena venus</name>
    <dbReference type="NCBI Taxonomy" id="2733690"/>
    <lineage>
        <taxon>Eukaryota</taxon>
        <taxon>Fungi</taxon>
        <taxon>Dikarya</taxon>
        <taxon>Basidiomycota</taxon>
        <taxon>Agaricomycotina</taxon>
        <taxon>Agaricomycetes</taxon>
        <taxon>Agaricomycetidae</taxon>
        <taxon>Agaricales</taxon>
        <taxon>Marasmiineae</taxon>
        <taxon>Mycenaceae</taxon>
        <taxon>Mycena</taxon>
    </lineage>
</organism>
<feature type="transmembrane region" description="Helical" evidence="4">
    <location>
        <begin position="37"/>
        <end position="58"/>
    </location>
</feature>
<evidence type="ECO:0000313" key="5">
    <source>
        <dbReference type="EMBL" id="KAF7344862.1"/>
    </source>
</evidence>
<feature type="region of interest" description="Disordered" evidence="3">
    <location>
        <begin position="1"/>
        <end position="31"/>
    </location>
</feature>
<dbReference type="InterPro" id="IPR021765">
    <property type="entry name" value="UstYa-like"/>
</dbReference>
<dbReference type="GO" id="GO:0043386">
    <property type="term" value="P:mycotoxin biosynthetic process"/>
    <property type="evidence" value="ECO:0007669"/>
    <property type="project" value="InterPro"/>
</dbReference>
<evidence type="ECO:0000256" key="4">
    <source>
        <dbReference type="SAM" id="Phobius"/>
    </source>
</evidence>
<name>A0A8H7CQT7_9AGAR</name>
<comment type="similarity">
    <text evidence="2">Belongs to the ustYa family.</text>
</comment>
<protein>
    <recommendedName>
        <fullName evidence="7">Tat pathway signal sequence</fullName>
    </recommendedName>
</protein>
<dbReference type="OrthoDB" id="3687641at2759"/>
<dbReference type="Proteomes" id="UP000620124">
    <property type="component" value="Unassembled WGS sequence"/>
</dbReference>
<sequence length="273" mass="31161">MYKDVEYHPLMASDPSDTRENGSPPAKPARPSRLSRTVLMIVCAVETLALVAAILLFVHRTPTTADQYTLHSNPPSYKVLYSPAQEAVEHEVRVFSGGSSPFHLPPSPELDEMWHNLYKGGITRITKDDAARLPNKTEAIPGDDGYYIAELGMFHTLHCLNKIRMALDPDYYPDWRISTSKNWIPSQKYVTEHLWHCLDYVRQAIMCNGDTSMIVWQWDDASNTTVHKANVAHTCRKFDKLQAWAKEHEMVVELDPTVHIKDDIVIPIIPRRE</sequence>
<dbReference type="PANTHER" id="PTHR33365">
    <property type="entry name" value="YALI0B05434P"/>
    <property type="match status" value="1"/>
</dbReference>
<dbReference type="EMBL" id="JACAZI010000014">
    <property type="protein sequence ID" value="KAF7344862.1"/>
    <property type="molecule type" value="Genomic_DNA"/>
</dbReference>